<sequence>MVDVHNKATRRKNMRAIGAQNTAIEKRMAFLLDSLELRWQAQDSSLPGRPDFTLSEYRCAIFTHGCFWHHHDCYLFNVPATRTEFWLHKIHGNVQRDARDMMRLSEQGWRVLVVWECALRGRKKLSDAELSERLEEWICGGDGSAQIDTQGISCLDLTSAPRRQ</sequence>
<evidence type="ECO:0000256" key="6">
    <source>
        <dbReference type="PIRNR" id="PIRNR018267"/>
    </source>
</evidence>
<dbReference type="NCBIfam" id="TIGR00632">
    <property type="entry name" value="vsr"/>
    <property type="match status" value="1"/>
</dbReference>
<dbReference type="REBASE" id="381937">
    <property type="entry name" value="V.Kcr12993DcmP"/>
</dbReference>
<evidence type="ECO:0000256" key="4">
    <source>
        <dbReference type="ARBA" id="ARBA00022801"/>
    </source>
</evidence>
<keyword evidence="5 6" id="KW-0234">DNA repair</keyword>
<proteinExistence type="inferred from homology"/>
<comment type="function">
    <text evidence="6">May nick specific sequences that contain T:G mispairs resulting from m5C-deamination.</text>
</comment>
<protein>
    <recommendedName>
        <fullName evidence="6">Very short patch repair endonuclease</fullName>
        <ecNumber evidence="6">3.1.-.-</ecNumber>
    </recommendedName>
</protein>
<keyword evidence="1 6" id="KW-0540">Nuclease</keyword>
<dbReference type="PIRSF" id="PIRSF018267">
    <property type="entry name" value="VSR_endonuc"/>
    <property type="match status" value="1"/>
</dbReference>
<evidence type="ECO:0000256" key="1">
    <source>
        <dbReference type="ARBA" id="ARBA00022722"/>
    </source>
</evidence>
<reference evidence="7 8" key="1">
    <citation type="submission" date="2019-03" db="EMBL/GenBank/DDBJ databases">
        <authorList>
            <consortium name="Pathogen Informatics"/>
        </authorList>
    </citation>
    <scope>NUCLEOTIDE SEQUENCE [LARGE SCALE GENOMIC DNA]</scope>
    <source>
        <strain evidence="7 8">NCTC12993</strain>
    </source>
</reference>
<evidence type="ECO:0000256" key="5">
    <source>
        <dbReference type="ARBA" id="ARBA00023204"/>
    </source>
</evidence>
<keyword evidence="3 6" id="KW-0227">DNA damage</keyword>
<dbReference type="EMBL" id="CAADJD010000023">
    <property type="protein sequence ID" value="VFS75896.1"/>
    <property type="molecule type" value="Genomic_DNA"/>
</dbReference>
<keyword evidence="2 6" id="KW-0255">Endonuclease</keyword>
<organism evidence="7 8">
    <name type="scientific">Kluyvera cryocrescens</name>
    <name type="common">Kluyvera citrophila</name>
    <dbReference type="NCBI Taxonomy" id="580"/>
    <lineage>
        <taxon>Bacteria</taxon>
        <taxon>Pseudomonadati</taxon>
        <taxon>Pseudomonadota</taxon>
        <taxon>Gammaproteobacteria</taxon>
        <taxon>Enterobacterales</taxon>
        <taxon>Enterobacteriaceae</taxon>
        <taxon>Kluyvera</taxon>
    </lineage>
</organism>
<gene>
    <name evidence="7" type="primary">vsr</name>
    <name evidence="7" type="ORF">NCTC12993_05318</name>
</gene>
<dbReference type="SUPFAM" id="SSF52980">
    <property type="entry name" value="Restriction endonuclease-like"/>
    <property type="match status" value="1"/>
</dbReference>
<keyword evidence="8" id="KW-1185">Reference proteome</keyword>
<evidence type="ECO:0000313" key="7">
    <source>
        <dbReference type="EMBL" id="VFS75896.1"/>
    </source>
</evidence>
<dbReference type="InterPro" id="IPR011335">
    <property type="entry name" value="Restrct_endonuc-II-like"/>
</dbReference>
<comment type="similarity">
    <text evidence="6">Belongs to the vsr family.</text>
</comment>
<evidence type="ECO:0000256" key="3">
    <source>
        <dbReference type="ARBA" id="ARBA00022763"/>
    </source>
</evidence>
<name>A0A485BUT1_KLUCR</name>
<keyword evidence="4 6" id="KW-0378">Hydrolase</keyword>
<dbReference type="GO" id="GO:0016787">
    <property type="term" value="F:hydrolase activity"/>
    <property type="evidence" value="ECO:0007669"/>
    <property type="project" value="UniProtKB-KW"/>
</dbReference>
<dbReference type="Gene3D" id="3.40.960.10">
    <property type="entry name" value="VSR Endonuclease"/>
    <property type="match status" value="1"/>
</dbReference>
<dbReference type="AlphaFoldDB" id="A0A485BUT1"/>
<dbReference type="CDD" id="cd00221">
    <property type="entry name" value="Vsr"/>
    <property type="match status" value="1"/>
</dbReference>
<dbReference type="EC" id="3.1.-.-" evidence="6"/>
<dbReference type="RefSeq" id="WP_061279248.1">
    <property type="nucleotide sequence ID" value="NZ_BCTM01000001.1"/>
</dbReference>
<evidence type="ECO:0000313" key="8">
    <source>
        <dbReference type="Proteomes" id="UP000401081"/>
    </source>
</evidence>
<dbReference type="GO" id="GO:0004519">
    <property type="term" value="F:endonuclease activity"/>
    <property type="evidence" value="ECO:0007669"/>
    <property type="project" value="UniProtKB-KW"/>
</dbReference>
<dbReference type="GO" id="GO:0006298">
    <property type="term" value="P:mismatch repair"/>
    <property type="evidence" value="ECO:0007669"/>
    <property type="project" value="UniProtKB-UniRule"/>
</dbReference>
<accession>A0A485BUT1</accession>
<dbReference type="Pfam" id="PF03852">
    <property type="entry name" value="Vsr"/>
    <property type="match status" value="1"/>
</dbReference>
<dbReference type="InterPro" id="IPR004603">
    <property type="entry name" value="DNA_mismatch_endonuc_vsr"/>
</dbReference>
<dbReference type="Proteomes" id="UP000401081">
    <property type="component" value="Unassembled WGS sequence"/>
</dbReference>
<evidence type="ECO:0000256" key="2">
    <source>
        <dbReference type="ARBA" id="ARBA00022759"/>
    </source>
</evidence>